<dbReference type="AlphaFoldDB" id="A0A1Y1RWL2"/>
<evidence type="ECO:0000256" key="5">
    <source>
        <dbReference type="PROSITE-ProRule" id="PRU01248"/>
    </source>
</evidence>
<evidence type="ECO:0000256" key="4">
    <source>
        <dbReference type="ARBA" id="ARBA00023172"/>
    </source>
</evidence>
<dbReference type="GO" id="GO:0015074">
    <property type="term" value="P:DNA integration"/>
    <property type="evidence" value="ECO:0007669"/>
    <property type="project" value="UniProtKB-KW"/>
</dbReference>
<keyword evidence="2" id="KW-0229">DNA integration</keyword>
<dbReference type="Pfam" id="PF13495">
    <property type="entry name" value="Phage_int_SAM_4"/>
    <property type="match status" value="1"/>
</dbReference>
<dbReference type="STRING" id="1963862.B4O97_11540"/>
<dbReference type="PANTHER" id="PTHR30349">
    <property type="entry name" value="PHAGE INTEGRASE-RELATED"/>
    <property type="match status" value="1"/>
</dbReference>
<dbReference type="InterPro" id="IPR010998">
    <property type="entry name" value="Integrase_recombinase_N"/>
</dbReference>
<protein>
    <recommendedName>
        <fullName evidence="10">Integrase</fullName>
    </recommendedName>
</protein>
<dbReference type="PANTHER" id="PTHR30349:SF41">
    <property type="entry name" value="INTEGRASE_RECOMBINASE PROTEIN MJ0367-RELATED"/>
    <property type="match status" value="1"/>
</dbReference>
<evidence type="ECO:0000256" key="3">
    <source>
        <dbReference type="ARBA" id="ARBA00023125"/>
    </source>
</evidence>
<dbReference type="InterPro" id="IPR002104">
    <property type="entry name" value="Integrase_catalytic"/>
</dbReference>
<dbReference type="EMBL" id="MWQY01000012">
    <property type="protein sequence ID" value="ORC34582.1"/>
    <property type="molecule type" value="Genomic_DNA"/>
</dbReference>
<evidence type="ECO:0000256" key="1">
    <source>
        <dbReference type="ARBA" id="ARBA00008857"/>
    </source>
</evidence>
<feature type="domain" description="Tyr recombinase" evidence="6">
    <location>
        <begin position="99"/>
        <end position="271"/>
    </location>
</feature>
<dbReference type="Gene3D" id="1.10.443.10">
    <property type="entry name" value="Intergrase catalytic core"/>
    <property type="match status" value="1"/>
</dbReference>
<dbReference type="InterPro" id="IPR004107">
    <property type="entry name" value="Integrase_SAM-like_N"/>
</dbReference>
<evidence type="ECO:0000313" key="8">
    <source>
        <dbReference type="EMBL" id="ORC34582.1"/>
    </source>
</evidence>
<evidence type="ECO:0000256" key="2">
    <source>
        <dbReference type="ARBA" id="ARBA00022908"/>
    </source>
</evidence>
<name>A0A1Y1RWL2_9SPIO</name>
<dbReference type="GO" id="GO:0003677">
    <property type="term" value="F:DNA binding"/>
    <property type="evidence" value="ECO:0007669"/>
    <property type="project" value="UniProtKB-UniRule"/>
</dbReference>
<dbReference type="InterPro" id="IPR013762">
    <property type="entry name" value="Integrase-like_cat_sf"/>
</dbReference>
<sequence>MAMNSTFCDSLLQKLREHLLMRNYSPRTIKAYTRYCSEFCTFCLDNPSLAREQKIIRFLNTYPDPATKAVARSALKYLYANILKLPAPVLLTRTRKTRKLPTVLTRDQVAMILNTIQNPKHRAMIAMMYGSGLRVSEVVKLKVGDVNLARNRIHVRQSKNLKDRITVLSPLLTDYLKLITKNRQPKEFLFQTQCSNRYSVRTLQTIFKRALSKSGISLAASCHSLRHSFATSLLESGVDIRIIQAQLGHSNIKTTMLYTQITSVIEESLYSPL</sequence>
<dbReference type="InterPro" id="IPR011010">
    <property type="entry name" value="DNA_brk_join_enz"/>
</dbReference>
<gene>
    <name evidence="8" type="ORF">B4O97_11540</name>
</gene>
<feature type="domain" description="Core-binding (CB)" evidence="7">
    <location>
        <begin position="6"/>
        <end position="83"/>
    </location>
</feature>
<proteinExistence type="inferred from homology"/>
<evidence type="ECO:0000313" key="9">
    <source>
        <dbReference type="Proteomes" id="UP000192343"/>
    </source>
</evidence>
<dbReference type="Gene3D" id="1.10.150.130">
    <property type="match status" value="1"/>
</dbReference>
<evidence type="ECO:0008006" key="10">
    <source>
        <dbReference type="Google" id="ProtNLM"/>
    </source>
</evidence>
<comment type="similarity">
    <text evidence="1">Belongs to the 'phage' integrase family.</text>
</comment>
<accession>A0A1Y1RWL2</accession>
<evidence type="ECO:0000259" key="7">
    <source>
        <dbReference type="PROSITE" id="PS51900"/>
    </source>
</evidence>
<dbReference type="PROSITE" id="PS51898">
    <property type="entry name" value="TYR_RECOMBINASE"/>
    <property type="match status" value="1"/>
</dbReference>
<keyword evidence="9" id="KW-1185">Reference proteome</keyword>
<comment type="caution">
    <text evidence="8">The sequence shown here is derived from an EMBL/GenBank/DDBJ whole genome shotgun (WGS) entry which is preliminary data.</text>
</comment>
<keyword evidence="3 5" id="KW-0238">DNA-binding</keyword>
<dbReference type="InterPro" id="IPR050090">
    <property type="entry name" value="Tyrosine_recombinase_XerCD"/>
</dbReference>
<dbReference type="Proteomes" id="UP000192343">
    <property type="component" value="Unassembled WGS sequence"/>
</dbReference>
<evidence type="ECO:0000259" key="6">
    <source>
        <dbReference type="PROSITE" id="PS51898"/>
    </source>
</evidence>
<dbReference type="PROSITE" id="PS51900">
    <property type="entry name" value="CB"/>
    <property type="match status" value="1"/>
</dbReference>
<dbReference type="Pfam" id="PF00589">
    <property type="entry name" value="Phage_integrase"/>
    <property type="match status" value="1"/>
</dbReference>
<organism evidence="8 9">
    <name type="scientific">Marispirochaeta aestuarii</name>
    <dbReference type="NCBI Taxonomy" id="1963862"/>
    <lineage>
        <taxon>Bacteria</taxon>
        <taxon>Pseudomonadati</taxon>
        <taxon>Spirochaetota</taxon>
        <taxon>Spirochaetia</taxon>
        <taxon>Spirochaetales</taxon>
        <taxon>Spirochaetaceae</taxon>
        <taxon>Marispirochaeta</taxon>
    </lineage>
</organism>
<dbReference type="SUPFAM" id="SSF56349">
    <property type="entry name" value="DNA breaking-rejoining enzymes"/>
    <property type="match status" value="1"/>
</dbReference>
<keyword evidence="4" id="KW-0233">DNA recombination</keyword>
<dbReference type="InterPro" id="IPR044068">
    <property type="entry name" value="CB"/>
</dbReference>
<dbReference type="GO" id="GO:0006310">
    <property type="term" value="P:DNA recombination"/>
    <property type="evidence" value="ECO:0007669"/>
    <property type="project" value="UniProtKB-KW"/>
</dbReference>
<reference evidence="8 9" key="1">
    <citation type="submission" date="2017-03" db="EMBL/GenBank/DDBJ databases">
        <title>Draft Genome sequence of Marispirochaeta sp. strain JC444.</title>
        <authorList>
            <person name="Shivani Y."/>
            <person name="Subhash Y."/>
            <person name="Sasikala C."/>
            <person name="Ramana C."/>
        </authorList>
    </citation>
    <scope>NUCLEOTIDE SEQUENCE [LARGE SCALE GENOMIC DNA]</scope>
    <source>
        <strain evidence="8 9">JC444</strain>
    </source>
</reference>